<proteinExistence type="predicted"/>
<name>A0A498PQD5_9MYCO</name>
<dbReference type="Proteomes" id="UP000267289">
    <property type="component" value="Unassembled WGS sequence"/>
</dbReference>
<dbReference type="AlphaFoldDB" id="A0A498PQD5"/>
<sequence>MSLVLPSYPPPRYTGDDGEVRATSRDCPAWPMTDDDRRLHRGVGHQLAHVVANGVTAHDQGRREHLQAQYLAIERYRGHTVGYADAGVCQTGNHVLNLTSASSAGAPGDTTEYLVPHDL</sequence>
<evidence type="ECO:0000313" key="3">
    <source>
        <dbReference type="Proteomes" id="UP000267289"/>
    </source>
</evidence>
<protein>
    <submittedName>
        <fullName evidence="2">Uncharacterized protein</fullName>
    </submittedName>
</protein>
<gene>
    <name evidence="2" type="ORF">LAUMK13_00481</name>
</gene>
<feature type="compositionally biased region" description="Basic and acidic residues" evidence="1">
    <location>
        <begin position="14"/>
        <end position="24"/>
    </location>
</feature>
<dbReference type="EMBL" id="UPHQ01000021">
    <property type="protein sequence ID" value="VBA34377.1"/>
    <property type="molecule type" value="Genomic_DNA"/>
</dbReference>
<evidence type="ECO:0000256" key="1">
    <source>
        <dbReference type="SAM" id="MobiDB-lite"/>
    </source>
</evidence>
<organism evidence="2 3">
    <name type="scientific">Mycobacterium innocens</name>
    <dbReference type="NCBI Taxonomy" id="2341083"/>
    <lineage>
        <taxon>Bacteria</taxon>
        <taxon>Bacillati</taxon>
        <taxon>Actinomycetota</taxon>
        <taxon>Actinomycetes</taxon>
        <taxon>Mycobacteriales</taxon>
        <taxon>Mycobacteriaceae</taxon>
        <taxon>Mycobacterium</taxon>
    </lineage>
</organism>
<accession>A0A498PQD5</accession>
<feature type="region of interest" description="Disordered" evidence="1">
    <location>
        <begin position="1"/>
        <end position="29"/>
    </location>
</feature>
<reference evidence="2 3" key="1">
    <citation type="submission" date="2018-09" db="EMBL/GenBank/DDBJ databases">
        <authorList>
            <person name="Tagini F."/>
        </authorList>
    </citation>
    <scope>NUCLEOTIDE SEQUENCE [LARGE SCALE GENOMIC DNA]</scope>
    <source>
        <strain evidence="2 3">MK13</strain>
    </source>
</reference>
<keyword evidence="3" id="KW-1185">Reference proteome</keyword>
<evidence type="ECO:0000313" key="2">
    <source>
        <dbReference type="EMBL" id="VBA34377.1"/>
    </source>
</evidence>